<feature type="non-terminal residue" evidence="3">
    <location>
        <position position="332"/>
    </location>
</feature>
<dbReference type="InterPro" id="IPR051094">
    <property type="entry name" value="Diverse_Catalytic_Enzymes"/>
</dbReference>
<dbReference type="InterPro" id="IPR003607">
    <property type="entry name" value="HD/PDEase_dom"/>
</dbReference>
<feature type="domain" description="HD" evidence="2">
    <location>
        <begin position="75"/>
        <end position="186"/>
    </location>
</feature>
<dbReference type="CDD" id="cd00077">
    <property type="entry name" value="HDc"/>
    <property type="match status" value="1"/>
</dbReference>
<dbReference type="SUPFAM" id="SSF109604">
    <property type="entry name" value="HD-domain/PDEase-like"/>
    <property type="match status" value="1"/>
</dbReference>
<dbReference type="GO" id="GO:0016793">
    <property type="term" value="F:triphosphoric monoester hydrolase activity"/>
    <property type="evidence" value="ECO:0007669"/>
    <property type="project" value="InterPro"/>
</dbReference>
<protein>
    <submittedName>
        <fullName evidence="3">Deoxyguanosinetriphosphate triphosphohydrolase</fullName>
    </submittedName>
</protein>
<dbReference type="PANTHER" id="PTHR35795">
    <property type="entry name" value="SLR1885 PROTEIN"/>
    <property type="match status" value="1"/>
</dbReference>
<evidence type="ECO:0000259" key="2">
    <source>
        <dbReference type="PROSITE" id="PS51831"/>
    </source>
</evidence>
<dbReference type="Pfam" id="PF01966">
    <property type="entry name" value="HD"/>
    <property type="match status" value="1"/>
</dbReference>
<evidence type="ECO:0000313" key="3">
    <source>
        <dbReference type="EMBL" id="MDO4842996.1"/>
    </source>
</evidence>
<sequence length="332" mass="37929">MNGREYIEQLEQKTLSPYATLAVNSKGREIPIEPCPLRTVFIRDRDRILHCKSFRRMKHKTQVFLSPQGDHYRTRLTHTLEVTQIARTIARALRLNEDLTEAIALGHDLGHTPFGHSGEDVLNGLVPGGFEHNVQSLRVVEKLENGGAGLNLTYEVRDGILNHKKNGHPATLEGAAVSFADRIAYINHDIDDAIRAGILSESELPAAAVRAFGNSHGKRINSMILNIVEQSSDKPYVRMSEEMLTEFDALRTFMFEHVYRNPVAKREEGKAKHMLEELYRYYLDRLEELPQEFLLHVDADGRERVVGDYIACMTDTYAVREYERLFVPKSWD</sequence>
<dbReference type="HAMAP" id="MF_01212">
    <property type="entry name" value="dGTPase_type2"/>
    <property type="match status" value="1"/>
</dbReference>
<dbReference type="EMBL" id="JAUMVS010000410">
    <property type="protein sequence ID" value="MDO4842996.1"/>
    <property type="molecule type" value="Genomic_DNA"/>
</dbReference>
<dbReference type="PANTHER" id="PTHR35795:SF1">
    <property type="entry name" value="BIS(5'-NUCLEOSYL)-TETRAPHOSPHATASE, SYMMETRICAL"/>
    <property type="match status" value="1"/>
</dbReference>
<dbReference type="InterPro" id="IPR026875">
    <property type="entry name" value="PHydrolase_assoc_dom"/>
</dbReference>
<dbReference type="Pfam" id="PF13286">
    <property type="entry name" value="HD_assoc"/>
    <property type="match status" value="1"/>
</dbReference>
<dbReference type="Gene3D" id="1.10.3210.10">
    <property type="entry name" value="Hypothetical protein af1432"/>
    <property type="match status" value="1"/>
</dbReference>
<name>A0AA43UAU2_9ACTN</name>
<dbReference type="PROSITE" id="PS51831">
    <property type="entry name" value="HD"/>
    <property type="match status" value="1"/>
</dbReference>
<keyword evidence="1" id="KW-0378">Hydrolase</keyword>
<dbReference type="Proteomes" id="UP001168575">
    <property type="component" value="Unassembled WGS sequence"/>
</dbReference>
<comment type="caution">
    <text evidence="3">The sequence shown here is derived from an EMBL/GenBank/DDBJ whole genome shotgun (WGS) entry which is preliminary data.</text>
</comment>
<dbReference type="AlphaFoldDB" id="A0AA43UAU2"/>
<dbReference type="InterPro" id="IPR006261">
    <property type="entry name" value="dGTPase"/>
</dbReference>
<dbReference type="InterPro" id="IPR006674">
    <property type="entry name" value="HD_domain"/>
</dbReference>
<evidence type="ECO:0000313" key="4">
    <source>
        <dbReference type="Proteomes" id="UP001168575"/>
    </source>
</evidence>
<proteinExistence type="inferred from homology"/>
<dbReference type="SMART" id="SM00471">
    <property type="entry name" value="HDc"/>
    <property type="match status" value="1"/>
</dbReference>
<evidence type="ECO:0000256" key="1">
    <source>
        <dbReference type="ARBA" id="ARBA00022801"/>
    </source>
</evidence>
<dbReference type="NCBIfam" id="NF002327">
    <property type="entry name" value="PRK01286.1-2"/>
    <property type="match status" value="1"/>
</dbReference>
<dbReference type="NCBIfam" id="TIGR01353">
    <property type="entry name" value="dGTP_triPase"/>
    <property type="match status" value="1"/>
</dbReference>
<reference evidence="3" key="1">
    <citation type="submission" date="2023-07" db="EMBL/GenBank/DDBJ databases">
        <title>Between Cages and Wild: Unraveling the Impact of Captivity on Animal Microbiomes and Antimicrobial Resistance.</title>
        <authorList>
            <person name="Schmartz G.P."/>
            <person name="Rehner J."/>
            <person name="Schuff M.J."/>
            <person name="Becker S.L."/>
            <person name="Kravczyk M."/>
            <person name="Gurevich A."/>
            <person name="Francke R."/>
            <person name="Mueller R."/>
            <person name="Keller V."/>
            <person name="Keller A."/>
        </authorList>
    </citation>
    <scope>NUCLEOTIDE SEQUENCE</scope>
    <source>
        <strain evidence="3">S12M_St_49</strain>
    </source>
</reference>
<gene>
    <name evidence="3" type="ORF">Q3982_10000</name>
</gene>
<accession>A0AA43UAU2</accession>
<dbReference type="InterPro" id="IPR023023">
    <property type="entry name" value="dNTPase_2"/>
</dbReference>
<organism evidence="3 4">
    <name type="scientific">Phoenicibacter congonensis</name>
    <dbReference type="NCBI Taxonomy" id="1944646"/>
    <lineage>
        <taxon>Bacteria</taxon>
        <taxon>Bacillati</taxon>
        <taxon>Actinomycetota</taxon>
        <taxon>Coriobacteriia</taxon>
        <taxon>Eggerthellales</taxon>
        <taxon>Eggerthellaceae</taxon>
        <taxon>Phoenicibacter</taxon>
    </lineage>
</organism>
<keyword evidence="4" id="KW-1185">Reference proteome</keyword>